<sequence>MAYTCPKDLDGFMPHLSKADTKFRQQVGADLLAYLAEPSNSTTCQDIGQLIDGLIPWMQSSNYKVSSNGIEVMTSLIDRLGHDFRPYLQTVLPAVVDRLGDAKDTVREKAQLLILKLLERNVLTPQTLLEKLTPGFTHKNAKIREEVLRCLVNTLNEHGAQSVTLSKFISHIVKLLSDPTATVRDTAFSTLVDLYKHVGEKLRIDLQRRNLVPSARLPALLVRFDEVKAAGELLPTASTGIDLGSDELDRIAMPKPAVPVKKIGLLGTASKRTVSAPSKTSSISSGSNSAPVSRAGSVRKASGASGAVDEETFIRSFEDVPNVQIFSPRELGEQMKTIQETIADPTKDWNKRADALKKLRSLIIAGATSYEEFYANLRLLELPLQATLKDLRSQVIREACITIAYMAQTLNSKFDHSAECLLNPLINLIQNSAKVVATAGHITVRFILQYTQSPRLIPIITNNLSNSKSKDIRRSCCEFLEQVLTQWSTHPLEKHITLLQEALKKGVADADPEARVSSRKAFRGFRDHFPEQADVLLQSLEPSYRRALQGELCLSSSSSSNSLAQTPGIRTPRQYRAPTTPQSATDPKKGFRSNSAIDLQAAQRAKARAQYSALARQKVAFGTASLPRPRRSPEVASMQSPERIGRTRSRNSQVSHSQPTSRSGSPSSRPPYMYSRNDHDSPRPRRLSSGIPRSTTGSREASRETSPTRGSSLSRLRTSERPPLSPASRPVMAQKILQQSREAENALADAFFTQIDSADYHRLQSPRKGMRSLDNHSDDSETSSLCSEKSFDSFRRPSDSYSWSGSQQRLASRDLWEPCRDIDEIIAMCASTVWQERKDGLVSLRYYLNSGATLTPSELKRITEIFTRMFMDSHTKGLCVFLDTLNDLIKRHKNDLHDWLYVLLQRIFHKVGTDLLSSTHTKLLNTLEVIKKNFPIQLQLSCVYRFLVDATQTPNSKVKVHVLTFLTSLCHMCEPSQFVSKPPANQALLKIISYAQDFKSVEIRQAAKICIVALWNCNTPQVTMLLAELPKEQQEIASTIVHNHLRKSSTGSEPSSPLVASSPKTLSPTTPTARVDDYNQEEIYKSLRKTTAEIQNYSYETSLGSKLDRDRDTTSQDSGISQMSLGNDIKNDVAALEERMEELTIRPNYTARSGSRSLPYTINGIENDSNGYGAIEEVNDEELIKKIFEICLVDNTTAPVSEKQKLLTQLAAAIKNGHTESVIQNFKKLLRVLIDNLDVPDWNTQVIVLQVFTEIFKNEEMKQCWCNFVELLTLRVLNAHCSDKREVVKMAESTAAAMCVFPFNAVVNVLAPLIHTSTCPTIQGAIKMLTKLIEVHPTDVTDDHLASVMPGLIKANDHEESAVRKSAVFCMVALHKAVGEERLAPYIASLVGSKLKLLRLYISRAHQSSTVPMSPKNSANNAPNSLS</sequence>
<dbReference type="GO" id="GO:0072686">
    <property type="term" value="C:mitotic spindle"/>
    <property type="evidence" value="ECO:0007669"/>
    <property type="project" value="TreeGrafter"/>
</dbReference>
<organism evidence="3 4">
    <name type="scientific">Ignelater luminosus</name>
    <name type="common">Cucubano</name>
    <name type="synonym">Pyrophorus luminosus</name>
    <dbReference type="NCBI Taxonomy" id="2038154"/>
    <lineage>
        <taxon>Eukaryota</taxon>
        <taxon>Metazoa</taxon>
        <taxon>Ecdysozoa</taxon>
        <taxon>Arthropoda</taxon>
        <taxon>Hexapoda</taxon>
        <taxon>Insecta</taxon>
        <taxon>Pterygota</taxon>
        <taxon>Neoptera</taxon>
        <taxon>Endopterygota</taxon>
        <taxon>Coleoptera</taxon>
        <taxon>Polyphaga</taxon>
        <taxon>Elateriformia</taxon>
        <taxon>Elateroidea</taxon>
        <taxon>Elateridae</taxon>
        <taxon>Agrypninae</taxon>
        <taxon>Pyrophorini</taxon>
        <taxon>Ignelater</taxon>
    </lineage>
</organism>
<evidence type="ECO:0000313" key="3">
    <source>
        <dbReference type="EMBL" id="KAF2885400.1"/>
    </source>
</evidence>
<feature type="compositionally biased region" description="Basic and acidic residues" evidence="1">
    <location>
        <begin position="789"/>
        <end position="798"/>
    </location>
</feature>
<dbReference type="GO" id="GO:0008017">
    <property type="term" value="F:microtubule binding"/>
    <property type="evidence" value="ECO:0007669"/>
    <property type="project" value="TreeGrafter"/>
</dbReference>
<dbReference type="Proteomes" id="UP000801492">
    <property type="component" value="Unassembled WGS sequence"/>
</dbReference>
<feature type="domain" description="TOG" evidence="2">
    <location>
        <begin position="1173"/>
        <end position="1411"/>
    </location>
</feature>
<evidence type="ECO:0000313" key="4">
    <source>
        <dbReference type="Proteomes" id="UP000801492"/>
    </source>
</evidence>
<feature type="compositionally biased region" description="Low complexity" evidence="1">
    <location>
        <begin position="705"/>
        <end position="716"/>
    </location>
</feature>
<dbReference type="Pfam" id="PF12348">
    <property type="entry name" value="CLASP_N"/>
    <property type="match status" value="2"/>
</dbReference>
<feature type="compositionally biased region" description="Low complexity" evidence="1">
    <location>
        <begin position="1061"/>
        <end position="1072"/>
    </location>
</feature>
<reference evidence="3" key="1">
    <citation type="submission" date="2019-08" db="EMBL/GenBank/DDBJ databases">
        <title>The genome of the North American firefly Photinus pyralis.</title>
        <authorList>
            <consortium name="Photinus pyralis genome working group"/>
            <person name="Fallon T.R."/>
            <person name="Sander Lower S.E."/>
            <person name="Weng J.-K."/>
        </authorList>
    </citation>
    <scope>NUCLEOTIDE SEQUENCE</scope>
    <source>
        <strain evidence="3">TRF0915ILg1</strain>
        <tissue evidence="3">Whole body</tissue>
    </source>
</reference>
<dbReference type="PANTHER" id="PTHR21567">
    <property type="entry name" value="CLASP"/>
    <property type="match status" value="1"/>
</dbReference>
<dbReference type="GO" id="GO:0045180">
    <property type="term" value="C:basal cortex"/>
    <property type="evidence" value="ECO:0007669"/>
    <property type="project" value="TreeGrafter"/>
</dbReference>
<comment type="caution">
    <text evidence="3">The sequence shown here is derived from an EMBL/GenBank/DDBJ whole genome shotgun (WGS) entry which is preliminary data.</text>
</comment>
<feature type="region of interest" description="Disordered" evidence="1">
    <location>
        <begin position="1045"/>
        <end position="1079"/>
    </location>
</feature>
<feature type="region of interest" description="Disordered" evidence="1">
    <location>
        <begin position="766"/>
        <end position="804"/>
    </location>
</feature>
<dbReference type="InterPro" id="IPR034085">
    <property type="entry name" value="TOG"/>
</dbReference>
<dbReference type="Gene3D" id="1.25.10.10">
    <property type="entry name" value="Leucine-rich Repeat Variant"/>
    <property type="match status" value="4"/>
</dbReference>
<dbReference type="SUPFAM" id="SSF48371">
    <property type="entry name" value="ARM repeat"/>
    <property type="match status" value="2"/>
</dbReference>
<proteinExistence type="predicted"/>
<dbReference type="EMBL" id="VTPC01089961">
    <property type="protein sequence ID" value="KAF2885400.1"/>
    <property type="molecule type" value="Genomic_DNA"/>
</dbReference>
<dbReference type="GO" id="GO:0005815">
    <property type="term" value="C:microtubule organizing center"/>
    <property type="evidence" value="ECO:0007669"/>
    <property type="project" value="TreeGrafter"/>
</dbReference>
<feature type="region of interest" description="Disordered" evidence="1">
    <location>
        <begin position="276"/>
        <end position="303"/>
    </location>
</feature>
<dbReference type="GO" id="GO:0005881">
    <property type="term" value="C:cytoplasmic microtubule"/>
    <property type="evidence" value="ECO:0007669"/>
    <property type="project" value="TreeGrafter"/>
</dbReference>
<feature type="domain" description="TOG" evidence="2">
    <location>
        <begin position="1"/>
        <end position="233"/>
    </location>
</feature>
<evidence type="ECO:0000256" key="1">
    <source>
        <dbReference type="SAM" id="MobiDB-lite"/>
    </source>
</evidence>
<dbReference type="InterPro" id="IPR011989">
    <property type="entry name" value="ARM-like"/>
</dbReference>
<feature type="region of interest" description="Disordered" evidence="1">
    <location>
        <begin position="556"/>
        <end position="592"/>
    </location>
</feature>
<dbReference type="GO" id="GO:0000776">
    <property type="term" value="C:kinetochore"/>
    <property type="evidence" value="ECO:0007669"/>
    <property type="project" value="TreeGrafter"/>
</dbReference>
<dbReference type="GO" id="GO:0040001">
    <property type="term" value="P:establishment of mitotic spindle localization"/>
    <property type="evidence" value="ECO:0007669"/>
    <property type="project" value="TreeGrafter"/>
</dbReference>
<dbReference type="GO" id="GO:0005876">
    <property type="term" value="C:spindle microtubule"/>
    <property type="evidence" value="ECO:0007669"/>
    <property type="project" value="TreeGrafter"/>
</dbReference>
<gene>
    <name evidence="3" type="ORF">ILUMI_20798</name>
</gene>
<feature type="region of interest" description="Disordered" evidence="1">
    <location>
        <begin position="1104"/>
        <end position="1124"/>
    </location>
</feature>
<feature type="compositionally biased region" description="Polar residues" evidence="1">
    <location>
        <begin position="1048"/>
        <end position="1059"/>
    </location>
</feature>
<dbReference type="InterPro" id="IPR024395">
    <property type="entry name" value="CLASP_N_dom"/>
</dbReference>
<feature type="domain" description="TOG" evidence="2">
    <location>
        <begin position="821"/>
        <end position="1051"/>
    </location>
</feature>
<dbReference type="InterPro" id="IPR016024">
    <property type="entry name" value="ARM-type_fold"/>
</dbReference>
<feature type="compositionally biased region" description="Low complexity" evidence="1">
    <location>
        <begin position="655"/>
        <end position="675"/>
    </location>
</feature>
<dbReference type="GO" id="GO:0090307">
    <property type="term" value="P:mitotic spindle assembly"/>
    <property type="evidence" value="ECO:0007669"/>
    <property type="project" value="TreeGrafter"/>
</dbReference>
<dbReference type="PANTHER" id="PTHR21567:SF9">
    <property type="entry name" value="CLIP-ASSOCIATING PROTEIN"/>
    <property type="match status" value="1"/>
</dbReference>
<feature type="domain" description="TOG" evidence="2">
    <location>
        <begin position="324"/>
        <end position="560"/>
    </location>
</feature>
<accession>A0A8K0CK68</accession>
<keyword evidence="4" id="KW-1185">Reference proteome</keyword>
<dbReference type="SMART" id="SM01349">
    <property type="entry name" value="TOG"/>
    <property type="match status" value="4"/>
</dbReference>
<name>A0A8K0CK68_IGNLU</name>
<evidence type="ECO:0000259" key="2">
    <source>
        <dbReference type="SMART" id="SM01349"/>
    </source>
</evidence>
<feature type="compositionally biased region" description="Polar residues" evidence="1">
    <location>
        <begin position="1115"/>
        <end position="1124"/>
    </location>
</feature>
<protein>
    <recommendedName>
        <fullName evidence="2">TOG domain-containing protein</fullName>
    </recommendedName>
</protein>
<feature type="compositionally biased region" description="Low complexity" evidence="1">
    <location>
        <begin position="276"/>
        <end position="293"/>
    </location>
</feature>
<feature type="region of interest" description="Disordered" evidence="1">
    <location>
        <begin position="622"/>
        <end position="730"/>
    </location>
</feature>
<dbReference type="OrthoDB" id="46159at2759"/>